<dbReference type="OrthoDB" id="26525at2759"/>
<evidence type="ECO:0000256" key="1">
    <source>
        <dbReference type="ARBA" id="ARBA00022737"/>
    </source>
</evidence>
<accession>A0A8T9BIH2</accession>
<gene>
    <name evidence="5" type="primary">Cetn2</name>
    <name evidence="5" type="ORF">LARI1_G001558</name>
</gene>
<dbReference type="FunFam" id="1.10.238.10:FF:000001">
    <property type="entry name" value="Calmodulin 1"/>
    <property type="match status" value="1"/>
</dbReference>
<dbReference type="InterPro" id="IPR011992">
    <property type="entry name" value="EF-hand-dom_pair"/>
</dbReference>
<evidence type="ECO:0000313" key="6">
    <source>
        <dbReference type="Proteomes" id="UP000469559"/>
    </source>
</evidence>
<feature type="region of interest" description="Disordered" evidence="3">
    <location>
        <begin position="42"/>
        <end position="101"/>
    </location>
</feature>
<dbReference type="AlphaFoldDB" id="A0A8T9BIH2"/>
<dbReference type="PROSITE" id="PS50222">
    <property type="entry name" value="EF_HAND_2"/>
    <property type="match status" value="1"/>
</dbReference>
<comment type="caution">
    <text evidence="5">The sequence shown here is derived from an EMBL/GenBank/DDBJ whole genome shotgun (WGS) entry which is preliminary data.</text>
</comment>
<evidence type="ECO:0000259" key="4">
    <source>
        <dbReference type="PROSITE" id="PS50222"/>
    </source>
</evidence>
<dbReference type="InterPro" id="IPR050145">
    <property type="entry name" value="Centrin_CML-like"/>
</dbReference>
<dbReference type="EMBL" id="QGMF01000081">
    <property type="protein sequence ID" value="TVY19900.1"/>
    <property type="molecule type" value="Genomic_DNA"/>
</dbReference>
<dbReference type="Proteomes" id="UP000469559">
    <property type="component" value="Unassembled WGS sequence"/>
</dbReference>
<organism evidence="5 6">
    <name type="scientific">Lachnellula arida</name>
    <dbReference type="NCBI Taxonomy" id="1316785"/>
    <lineage>
        <taxon>Eukaryota</taxon>
        <taxon>Fungi</taxon>
        <taxon>Dikarya</taxon>
        <taxon>Ascomycota</taxon>
        <taxon>Pezizomycotina</taxon>
        <taxon>Leotiomycetes</taxon>
        <taxon>Helotiales</taxon>
        <taxon>Lachnaceae</taxon>
        <taxon>Lachnellula</taxon>
    </lineage>
</organism>
<dbReference type="PANTHER" id="PTHR23050">
    <property type="entry name" value="CALCIUM BINDING PROTEIN"/>
    <property type="match status" value="1"/>
</dbReference>
<evidence type="ECO:0000256" key="3">
    <source>
        <dbReference type="SAM" id="MobiDB-lite"/>
    </source>
</evidence>
<dbReference type="GO" id="GO:0005509">
    <property type="term" value="F:calcium ion binding"/>
    <property type="evidence" value="ECO:0007669"/>
    <property type="project" value="InterPro"/>
</dbReference>
<dbReference type="SUPFAM" id="SSF47473">
    <property type="entry name" value="EF-hand"/>
    <property type="match status" value="1"/>
</dbReference>
<evidence type="ECO:0000313" key="5">
    <source>
        <dbReference type="EMBL" id="TVY19900.1"/>
    </source>
</evidence>
<dbReference type="InterPro" id="IPR002048">
    <property type="entry name" value="EF_hand_dom"/>
</dbReference>
<dbReference type="Gene3D" id="1.10.238.10">
    <property type="entry name" value="EF-hand"/>
    <property type="match status" value="2"/>
</dbReference>
<sequence length="259" mass="28766">MPTTTHEERRSAAPLSSARPRLAYSLARVMICLCDDFNSVPNPPGPAQYDGKPPEPFYYEKEASSNRSPSLQPPKRRAPAAASAPEPKARQSKLAKEHNITAAEENEIREAFALFSHKKRGEKEGVIPISDVRRAMIALGIPPTPEELEEFISILDDEQEGFAEYPSFVAICALKLHHRDKNSDTHAQEVEEAFALFSRDGEDKITLATLKGVAKMLREDVEEDLLRDMILEANGGKGVGRGVEKGEFEGIMRRAGVWR</sequence>
<evidence type="ECO:0000256" key="2">
    <source>
        <dbReference type="ARBA" id="ARBA00022837"/>
    </source>
</evidence>
<keyword evidence="2" id="KW-0106">Calcium</keyword>
<keyword evidence="1" id="KW-0677">Repeat</keyword>
<name>A0A8T9BIH2_9HELO</name>
<reference evidence="5 6" key="1">
    <citation type="submission" date="2018-05" db="EMBL/GenBank/DDBJ databases">
        <title>Whole genome sequencing for identification of molecular markers to develop diagnostic detection tools for the regulated plant pathogen Lachnellula willkommii.</title>
        <authorList>
            <person name="Giroux E."/>
            <person name="Bilodeau G."/>
        </authorList>
    </citation>
    <scope>NUCLEOTIDE SEQUENCE [LARGE SCALE GENOMIC DNA]</scope>
    <source>
        <strain evidence="5 6">CBS 203.66</strain>
    </source>
</reference>
<proteinExistence type="predicted"/>
<protein>
    <submittedName>
        <fullName evidence="5">Centrin-2</fullName>
    </submittedName>
</protein>
<keyword evidence="6" id="KW-1185">Reference proteome</keyword>
<feature type="domain" description="EF-hand" evidence="4">
    <location>
        <begin position="185"/>
        <end position="220"/>
    </location>
</feature>